<feature type="domain" description="Metallo-beta-lactamase" evidence="1">
    <location>
        <begin position="7"/>
        <end position="177"/>
    </location>
</feature>
<dbReference type="Pfam" id="PF13483">
    <property type="entry name" value="Lactamase_B_3"/>
    <property type="match status" value="1"/>
</dbReference>
<evidence type="ECO:0000313" key="2">
    <source>
        <dbReference type="EMBL" id="KJS58373.1"/>
    </source>
</evidence>
<dbReference type="PATRIC" id="fig|359131.3.peg.1033"/>
<dbReference type="RefSeq" id="WP_045704211.1">
    <property type="nucleotide sequence ID" value="NZ_JZKH01000115.1"/>
</dbReference>
<dbReference type="PANTHER" id="PTHR43546">
    <property type="entry name" value="UPF0173 METAL-DEPENDENT HYDROLASE MJ1163-RELATED"/>
    <property type="match status" value="1"/>
</dbReference>
<evidence type="ECO:0000313" key="3">
    <source>
        <dbReference type="Proteomes" id="UP000033699"/>
    </source>
</evidence>
<dbReference type="SUPFAM" id="SSF56281">
    <property type="entry name" value="Metallo-hydrolase/oxidoreductase"/>
    <property type="match status" value="1"/>
</dbReference>
<name>A0A0F2T595_STRR3</name>
<accession>A0A0F2T595</accession>
<dbReference type="SMART" id="SM00849">
    <property type="entry name" value="Lactamase_B"/>
    <property type="match status" value="1"/>
</dbReference>
<keyword evidence="3" id="KW-1185">Reference proteome</keyword>
<protein>
    <submittedName>
        <fullName evidence="2">Beta-lactamase</fullName>
    </submittedName>
</protein>
<evidence type="ECO:0000259" key="1">
    <source>
        <dbReference type="SMART" id="SM00849"/>
    </source>
</evidence>
<dbReference type="OrthoDB" id="3190691at2"/>
<dbReference type="AlphaFoldDB" id="A0A0F2T595"/>
<sequence length="216" mass="22637">MRITKFGHACVRIEHAAATVLVDPGAFTDPGALAGADAVLITHEHMDHFEESRLRAALEADPALRVWTNSAVAAQLDGVAQRVSVVGEGDAFEIGGPGGLGVSVHGEWHAVIHPDIPRVQNIGFLFDGRLFHPGDAFTVPPHAVDTLLLPIAAPWSKAAEVVDYVREAGPRRAVPVHEAVLSPIGFAVQTRLVGPEGPGSGAELTVLAEGESLELG</sequence>
<dbReference type="Gene3D" id="3.60.15.10">
    <property type="entry name" value="Ribonuclease Z/Hydroxyacylglutathione hydrolase-like"/>
    <property type="match status" value="1"/>
</dbReference>
<dbReference type="Proteomes" id="UP000033699">
    <property type="component" value="Unassembled WGS sequence"/>
</dbReference>
<dbReference type="PANTHER" id="PTHR43546:SF3">
    <property type="entry name" value="UPF0173 METAL-DEPENDENT HYDROLASE MJ1163"/>
    <property type="match status" value="1"/>
</dbReference>
<dbReference type="InterPro" id="IPR036866">
    <property type="entry name" value="RibonucZ/Hydroxyglut_hydro"/>
</dbReference>
<comment type="caution">
    <text evidence="2">The sequence shown here is derived from an EMBL/GenBank/DDBJ whole genome shotgun (WGS) entry which is preliminary data.</text>
</comment>
<reference evidence="2 3" key="1">
    <citation type="submission" date="2015-02" db="EMBL/GenBank/DDBJ databases">
        <authorList>
            <person name="Ju K.-S."/>
            <person name="Doroghazi J.R."/>
            <person name="Metcalf W."/>
        </authorList>
    </citation>
    <scope>NUCLEOTIDE SEQUENCE [LARGE SCALE GENOMIC DNA]</scope>
    <source>
        <strain evidence="2 3">ATCC 31215</strain>
    </source>
</reference>
<dbReference type="InterPro" id="IPR001279">
    <property type="entry name" value="Metallo-B-lactamas"/>
</dbReference>
<gene>
    <name evidence="2" type="ORF">VM95_33740</name>
</gene>
<dbReference type="InterPro" id="IPR050114">
    <property type="entry name" value="UPF0173_UPF0282_UlaG_hydrolase"/>
</dbReference>
<organism evidence="2 3">
    <name type="scientific">Streptomyces rubellomurinus (strain ATCC 31215)</name>
    <dbReference type="NCBI Taxonomy" id="359131"/>
    <lineage>
        <taxon>Bacteria</taxon>
        <taxon>Bacillati</taxon>
        <taxon>Actinomycetota</taxon>
        <taxon>Actinomycetes</taxon>
        <taxon>Kitasatosporales</taxon>
        <taxon>Streptomycetaceae</taxon>
        <taxon>Streptomyces</taxon>
    </lineage>
</organism>
<proteinExistence type="predicted"/>
<dbReference type="EMBL" id="JZKH01000115">
    <property type="protein sequence ID" value="KJS58373.1"/>
    <property type="molecule type" value="Genomic_DNA"/>
</dbReference>